<dbReference type="EMBL" id="UYYB01002911">
    <property type="protein sequence ID" value="VDM66478.1"/>
    <property type="molecule type" value="Genomic_DNA"/>
</dbReference>
<proteinExistence type="predicted"/>
<reference evidence="2 3" key="1">
    <citation type="submission" date="2018-11" db="EMBL/GenBank/DDBJ databases">
        <authorList>
            <consortium name="Pathogen Informatics"/>
        </authorList>
    </citation>
    <scope>NUCLEOTIDE SEQUENCE [LARGE SCALE GENOMIC DNA]</scope>
</reference>
<feature type="region of interest" description="Disordered" evidence="1">
    <location>
        <begin position="305"/>
        <end position="333"/>
    </location>
</feature>
<accession>A0A3P7KD48</accession>
<sequence length="333" mass="37582">MSLANQIFPRDGLPLHRGEEATLGVELRSVAEVINRVFQAETEFAVSIIRAYGESAPMPRTRHLWRILKTTADLLEGRRALRLDPTRSHLERLVANTSCRTALQEDLRKHRDLLDYLVPLTTSLNENGTRASSRTKKLESVTKDTNTDSSEASVLSALVDQGVDPPYVRTLALVLGLLFNGGSTKRHRIAKAVYGCLQWVMKSLNWNEEKKEEPNKKQKAAWAAFGPLKEVTDELTDPKLQAHLFDSTFLPALCYVAAWPKSAATSHSEQLTERWNDVFCSTTDTFDISSSFAAKHRWPGHITRMTDHRRTPRNPEWISRSKTSSREATDQMG</sequence>
<feature type="compositionally biased region" description="Basic and acidic residues" evidence="1">
    <location>
        <begin position="324"/>
        <end position="333"/>
    </location>
</feature>
<evidence type="ECO:0000313" key="2">
    <source>
        <dbReference type="EMBL" id="VDM66478.1"/>
    </source>
</evidence>
<evidence type="ECO:0000256" key="1">
    <source>
        <dbReference type="SAM" id="MobiDB-lite"/>
    </source>
</evidence>
<gene>
    <name evidence="2" type="ORF">SVUK_LOCUS1476</name>
</gene>
<protein>
    <submittedName>
        <fullName evidence="2">Uncharacterized protein</fullName>
    </submittedName>
</protein>
<feature type="region of interest" description="Disordered" evidence="1">
    <location>
        <begin position="127"/>
        <end position="146"/>
    </location>
</feature>
<feature type="compositionally biased region" description="Basic and acidic residues" evidence="1">
    <location>
        <begin position="136"/>
        <end position="146"/>
    </location>
</feature>
<dbReference type="Proteomes" id="UP000270094">
    <property type="component" value="Unassembled WGS sequence"/>
</dbReference>
<evidence type="ECO:0000313" key="3">
    <source>
        <dbReference type="Proteomes" id="UP000270094"/>
    </source>
</evidence>
<dbReference type="AlphaFoldDB" id="A0A3P7KD48"/>
<name>A0A3P7KD48_STRVU</name>
<keyword evidence="3" id="KW-1185">Reference proteome</keyword>
<organism evidence="2 3">
    <name type="scientific">Strongylus vulgaris</name>
    <name type="common">Blood worm</name>
    <dbReference type="NCBI Taxonomy" id="40348"/>
    <lineage>
        <taxon>Eukaryota</taxon>
        <taxon>Metazoa</taxon>
        <taxon>Ecdysozoa</taxon>
        <taxon>Nematoda</taxon>
        <taxon>Chromadorea</taxon>
        <taxon>Rhabditida</taxon>
        <taxon>Rhabditina</taxon>
        <taxon>Rhabditomorpha</taxon>
        <taxon>Strongyloidea</taxon>
        <taxon>Strongylidae</taxon>
        <taxon>Strongylus</taxon>
    </lineage>
</organism>